<gene>
    <name evidence="2" type="ORF">FFODKBPE_00412</name>
</gene>
<feature type="transmembrane region" description="Helical" evidence="1">
    <location>
        <begin position="163"/>
        <end position="182"/>
    </location>
</feature>
<keyword evidence="1" id="KW-0472">Membrane</keyword>
<dbReference type="InterPro" id="IPR017199">
    <property type="entry name" value="UCP037409_transporter"/>
</dbReference>
<dbReference type="PIRSF" id="PIRSF037409">
    <property type="entry name" value="UCP037409_transporter"/>
    <property type="match status" value="1"/>
</dbReference>
<protein>
    <recommendedName>
        <fullName evidence="4">Transporter</fullName>
    </recommendedName>
</protein>
<proteinExistence type="predicted"/>
<comment type="caution">
    <text evidence="2">The sequence shown here is derived from an EMBL/GenBank/DDBJ whole genome shotgun (WGS) entry which is preliminary data.</text>
</comment>
<feature type="transmembrane region" description="Helical" evidence="1">
    <location>
        <begin position="71"/>
        <end position="90"/>
    </location>
</feature>
<organism evidence="2 3">
    <name type="scientific">Candidatus Argoarchaeum ethanivorans</name>
    <dbReference type="NCBI Taxonomy" id="2608793"/>
    <lineage>
        <taxon>Archaea</taxon>
        <taxon>Methanobacteriati</taxon>
        <taxon>Methanobacteriota</taxon>
        <taxon>Stenosarchaea group</taxon>
        <taxon>Methanomicrobia</taxon>
        <taxon>Methanosarcinales</taxon>
        <taxon>Methanosarcinales incertae sedis</taxon>
        <taxon>GOM Arc I cluster</taxon>
        <taxon>Candidatus Argoarchaeum</taxon>
    </lineage>
</organism>
<reference evidence="2" key="1">
    <citation type="submission" date="2020-10" db="EMBL/GenBank/DDBJ databases">
        <authorList>
            <person name="Hahn C.J."/>
            <person name="Laso-Perez R."/>
            <person name="Vulcano F."/>
            <person name="Vaziourakis K.-M."/>
            <person name="Stokke R."/>
            <person name="Steen I.H."/>
            <person name="Teske A."/>
            <person name="Boetius A."/>
            <person name="Liebeke M."/>
            <person name="Amann R."/>
            <person name="Knittel K."/>
        </authorList>
    </citation>
    <scope>NUCLEOTIDE SEQUENCE</scope>
    <source>
        <strain evidence="2">Gfbio:e3339647-f889-4370-9287-4fb5cb688e4c:AG394J04_GoMArc1</strain>
    </source>
</reference>
<evidence type="ECO:0000256" key="1">
    <source>
        <dbReference type="SAM" id="Phobius"/>
    </source>
</evidence>
<feature type="transmembrane region" description="Helical" evidence="1">
    <location>
        <begin position="38"/>
        <end position="59"/>
    </location>
</feature>
<feature type="transmembrane region" description="Helical" evidence="1">
    <location>
        <begin position="131"/>
        <end position="151"/>
    </location>
</feature>
<keyword evidence="1" id="KW-1133">Transmembrane helix</keyword>
<sequence>MISVCGVIEVIGVLLSLLFFGLKAGAGCGFSSHSTKTAWYIGLPYLAAGIVFSFIAPALSDSLDGLMNLTLLLHSMLAVLLILSGVYTAKSWWRGCDVSKKTFLVLSVPCPVCLTATLLACTILTETLHLNAALVGIGVGLFLLFAIVFFTHIVKQFHPSPRGLGELMMVVGMFYLIGALIMPAYMNLKDIPTVTASFSNEMLFPLLVMAVVAAFGFVFKRFREGASR</sequence>
<accession>A0A811TE44</accession>
<dbReference type="AlphaFoldDB" id="A0A811TE44"/>
<feature type="transmembrane region" description="Helical" evidence="1">
    <location>
        <begin position="202"/>
        <end position="219"/>
    </location>
</feature>
<keyword evidence="1" id="KW-0812">Transmembrane</keyword>
<evidence type="ECO:0000313" key="3">
    <source>
        <dbReference type="Proteomes" id="UP000603056"/>
    </source>
</evidence>
<evidence type="ECO:0008006" key="4">
    <source>
        <dbReference type="Google" id="ProtNLM"/>
    </source>
</evidence>
<dbReference type="Pfam" id="PF09930">
    <property type="entry name" value="DUF2162"/>
    <property type="match status" value="1"/>
</dbReference>
<feature type="transmembrane region" description="Helical" evidence="1">
    <location>
        <begin position="102"/>
        <end position="125"/>
    </location>
</feature>
<evidence type="ECO:0000313" key="2">
    <source>
        <dbReference type="EMBL" id="CAD6493025.1"/>
    </source>
</evidence>
<feature type="transmembrane region" description="Helical" evidence="1">
    <location>
        <begin position="6"/>
        <end position="26"/>
    </location>
</feature>
<dbReference type="Proteomes" id="UP000603056">
    <property type="component" value="Unassembled WGS sequence"/>
</dbReference>
<name>A0A811TE44_9EURY</name>
<dbReference type="EMBL" id="CAJHIP010000014">
    <property type="protein sequence ID" value="CAD6493025.1"/>
    <property type="molecule type" value="Genomic_DNA"/>
</dbReference>